<feature type="domain" description="AB hydrolase-1" evidence="5">
    <location>
        <begin position="93"/>
        <end position="495"/>
    </location>
</feature>
<proteinExistence type="inferred from homology"/>
<dbReference type="PANTHER" id="PTHR43248:SF29">
    <property type="entry name" value="TRIPEPTIDYL AMINOPEPTIDASE"/>
    <property type="match status" value="1"/>
</dbReference>
<evidence type="ECO:0000256" key="3">
    <source>
        <dbReference type="ARBA" id="ARBA00022801"/>
    </source>
</evidence>
<dbReference type="PANTHER" id="PTHR43248">
    <property type="entry name" value="2-SUCCINYL-6-HYDROXY-2,4-CYCLOHEXADIENE-1-CARBOXYLATE SYNTHASE"/>
    <property type="match status" value="1"/>
</dbReference>
<dbReference type="Proteomes" id="UP000005038">
    <property type="component" value="Unassembled WGS sequence"/>
</dbReference>
<feature type="chain" id="PRO_5039558804" evidence="4">
    <location>
        <begin position="30"/>
        <end position="520"/>
    </location>
</feature>
<evidence type="ECO:0000256" key="4">
    <source>
        <dbReference type="SAM" id="SignalP"/>
    </source>
</evidence>
<dbReference type="STRING" id="1108044.GOOTI_065_00860"/>
<feature type="signal peptide" evidence="4">
    <location>
        <begin position="1"/>
        <end position="29"/>
    </location>
</feature>
<evidence type="ECO:0000256" key="1">
    <source>
        <dbReference type="ARBA" id="ARBA00010088"/>
    </source>
</evidence>
<dbReference type="EMBL" id="BAFB01000065">
    <property type="protein sequence ID" value="GAB33481.1"/>
    <property type="molecule type" value="Genomic_DNA"/>
</dbReference>
<evidence type="ECO:0000313" key="6">
    <source>
        <dbReference type="EMBL" id="GAB33481.1"/>
    </source>
</evidence>
<accession>H5TJ23</accession>
<reference evidence="6" key="1">
    <citation type="submission" date="2012-02" db="EMBL/GenBank/DDBJ databases">
        <title>Whole genome shotgun sequence of Gordonia otitidis NBRC 100426.</title>
        <authorList>
            <person name="Yoshida I."/>
            <person name="Hosoyama A."/>
            <person name="Tsuchikane K."/>
            <person name="Katsumata H."/>
            <person name="Yamazaki S."/>
            <person name="Fujita N."/>
        </authorList>
    </citation>
    <scope>NUCLEOTIDE SEQUENCE [LARGE SCALE GENOMIC DNA]</scope>
    <source>
        <strain evidence="6">NBRC 100426</strain>
    </source>
</reference>
<keyword evidence="7" id="KW-1185">Reference proteome</keyword>
<keyword evidence="2 4" id="KW-0732">Signal</keyword>
<dbReference type="SUPFAM" id="SSF53474">
    <property type="entry name" value="alpha/beta-Hydrolases"/>
    <property type="match status" value="1"/>
</dbReference>
<dbReference type="InterPro" id="IPR051601">
    <property type="entry name" value="Serine_prot/Carboxylest_S33"/>
</dbReference>
<comment type="similarity">
    <text evidence="1">Belongs to the peptidase S33 family.</text>
</comment>
<dbReference type="Gene3D" id="3.40.50.1820">
    <property type="entry name" value="alpha/beta hydrolase"/>
    <property type="match status" value="1"/>
</dbReference>
<dbReference type="Pfam" id="PF00561">
    <property type="entry name" value="Abhydrolase_1"/>
    <property type="match status" value="1"/>
</dbReference>
<keyword evidence="3" id="KW-0378">Hydrolase</keyword>
<dbReference type="InterPro" id="IPR029058">
    <property type="entry name" value="AB_hydrolase_fold"/>
</dbReference>
<evidence type="ECO:0000259" key="5">
    <source>
        <dbReference type="Pfam" id="PF00561"/>
    </source>
</evidence>
<dbReference type="InterPro" id="IPR000073">
    <property type="entry name" value="AB_hydrolase_1"/>
</dbReference>
<evidence type="ECO:0000256" key="2">
    <source>
        <dbReference type="ARBA" id="ARBA00022729"/>
    </source>
</evidence>
<organism evidence="6 7">
    <name type="scientific">Gordonia otitidis (strain DSM 44809 / CCUG 52243 / JCM 12355 / NBRC 100426 / IFM 10032)</name>
    <dbReference type="NCBI Taxonomy" id="1108044"/>
    <lineage>
        <taxon>Bacteria</taxon>
        <taxon>Bacillati</taxon>
        <taxon>Actinomycetota</taxon>
        <taxon>Actinomycetes</taxon>
        <taxon>Mycobacteriales</taxon>
        <taxon>Gordoniaceae</taxon>
        <taxon>Gordonia</taxon>
    </lineage>
</organism>
<dbReference type="GO" id="GO:0016787">
    <property type="term" value="F:hydrolase activity"/>
    <property type="evidence" value="ECO:0007669"/>
    <property type="project" value="UniProtKB-KW"/>
</dbReference>
<evidence type="ECO:0000313" key="7">
    <source>
        <dbReference type="Proteomes" id="UP000005038"/>
    </source>
</evidence>
<name>H5TJ23_GORO1</name>
<gene>
    <name evidence="6" type="ORF">GOOTI_065_00860</name>
</gene>
<dbReference type="AlphaFoldDB" id="H5TJ23"/>
<comment type="caution">
    <text evidence="6">The sequence shown here is derived from an EMBL/GenBank/DDBJ whole genome shotgun (WGS) entry which is preliminary data.</text>
</comment>
<protein>
    <submittedName>
        <fullName evidence="6">Carboxylesterase</fullName>
    </submittedName>
</protein>
<sequence length="520" mass="53614">MPALHRPTPGGAALVSLLAVMALVSGGCATNERSDGGATIRWEACPAGAALGSAAARVDCGTLAVPRDPAEPGGRTITLALARLRASQHSDTTVLLNPGGPGASGVDYLLGAAERLAAQRFTAHSDVVAFDPRGVGASTPAVRCRTAAELDAERDVDRGDRSERGITAAENQNRTDARRCAERVGAEFLGLVGTSQVVDDVDRLRTALGRAQIDFIGFSYGSKIGLEYGQRYPTKLFRLVVDGAVDPDADPIESSVAQARAFQDTFDAFARDCTMVPGCVLGTDPADVLRRYQALVRPLTTAPVPAGGGRMLTYQSAVDATSMALYRSDLWPTLRSGLADLAAGRGGQTLMSLADMQEGRGPGGAYDNSADAYLAVGCADGPRITDRRVAGDLDRRRRAAAPYSDDGRGSGLAPLDPCAFWPPANTATAGDGVVGDGVSGSPSSARPAVGASPPPLVIATTHDPATPYAAGETLARRTGGTLLTVHGYGHTAALQGNRCVDGVVDDYLSDLGSLNPSLAC</sequence>
<dbReference type="PROSITE" id="PS51257">
    <property type="entry name" value="PROKAR_LIPOPROTEIN"/>
    <property type="match status" value="1"/>
</dbReference>